<dbReference type="InterPro" id="IPR006359">
    <property type="entry name" value="Tscrpt_elong_fac_GreA"/>
</dbReference>
<dbReference type="GO" id="GO:0032784">
    <property type="term" value="P:regulation of DNA-templated transcription elongation"/>
    <property type="evidence" value="ECO:0007669"/>
    <property type="project" value="InterPro"/>
</dbReference>
<evidence type="ECO:0000259" key="7">
    <source>
        <dbReference type="Pfam" id="PF03449"/>
    </source>
</evidence>
<dbReference type="GO" id="GO:0003677">
    <property type="term" value="F:DNA binding"/>
    <property type="evidence" value="ECO:0007669"/>
    <property type="project" value="UniProtKB-KW"/>
</dbReference>
<keyword evidence="2" id="KW-0238">DNA-binding</keyword>
<dbReference type="EMBL" id="UINC01004012">
    <property type="protein sequence ID" value="SVA11079.1"/>
    <property type="molecule type" value="Genomic_DNA"/>
</dbReference>
<dbReference type="InterPro" id="IPR036953">
    <property type="entry name" value="GreA/GreB_C_sf"/>
</dbReference>
<feature type="compositionally biased region" description="Polar residues" evidence="5">
    <location>
        <begin position="106"/>
        <end position="122"/>
    </location>
</feature>
<evidence type="ECO:0000256" key="5">
    <source>
        <dbReference type="SAM" id="MobiDB-lite"/>
    </source>
</evidence>
<accession>A0A381T5R1</accession>
<keyword evidence="3" id="KW-0804">Transcription</keyword>
<evidence type="ECO:0008006" key="9">
    <source>
        <dbReference type="Google" id="ProtNLM"/>
    </source>
</evidence>
<dbReference type="SUPFAM" id="SSF54534">
    <property type="entry name" value="FKBP-like"/>
    <property type="match status" value="1"/>
</dbReference>
<dbReference type="AlphaFoldDB" id="A0A381T5R1"/>
<keyword evidence="1" id="KW-0805">Transcription regulation</keyword>
<evidence type="ECO:0000256" key="2">
    <source>
        <dbReference type="ARBA" id="ARBA00023125"/>
    </source>
</evidence>
<dbReference type="Gene3D" id="1.10.287.180">
    <property type="entry name" value="Transcription elongation factor, GreA/GreB, N-terminal domain"/>
    <property type="match status" value="1"/>
</dbReference>
<proteinExistence type="inferred from homology"/>
<dbReference type="NCBIfam" id="TIGR01462">
    <property type="entry name" value="greA"/>
    <property type="match status" value="1"/>
</dbReference>
<gene>
    <name evidence="8" type="ORF">METZ01_LOCUS63933</name>
</gene>
<dbReference type="Pfam" id="PF01272">
    <property type="entry name" value="GreA_GreB"/>
    <property type="match status" value="1"/>
</dbReference>
<evidence type="ECO:0000256" key="1">
    <source>
        <dbReference type="ARBA" id="ARBA00023015"/>
    </source>
</evidence>
<feature type="domain" description="Transcription elongation factor GreA/GreB C-terminal" evidence="6">
    <location>
        <begin position="199"/>
        <end position="271"/>
    </location>
</feature>
<feature type="region of interest" description="Disordered" evidence="5">
    <location>
        <begin position="103"/>
        <end position="126"/>
    </location>
</feature>
<dbReference type="FunFam" id="1.10.287.180:FF:000001">
    <property type="entry name" value="Transcription elongation factor GreA"/>
    <property type="match status" value="1"/>
</dbReference>
<dbReference type="InterPro" id="IPR001437">
    <property type="entry name" value="Tscrpt_elong_fac_GreA/B_C"/>
</dbReference>
<dbReference type="SUPFAM" id="SSF46557">
    <property type="entry name" value="GreA transcript cleavage protein, N-terminal domain"/>
    <property type="match status" value="1"/>
</dbReference>
<dbReference type="Gene3D" id="3.10.50.30">
    <property type="entry name" value="Transcription elongation factor, GreA/GreB, C-terminal domain"/>
    <property type="match status" value="1"/>
</dbReference>
<evidence type="ECO:0000256" key="3">
    <source>
        <dbReference type="ARBA" id="ARBA00023163"/>
    </source>
</evidence>
<feature type="domain" description="Transcription elongation factor GreA/GreB N-terminal" evidence="7">
    <location>
        <begin position="123"/>
        <end position="190"/>
    </location>
</feature>
<dbReference type="Pfam" id="PF03449">
    <property type="entry name" value="GreA_GreB_N"/>
    <property type="match status" value="1"/>
</dbReference>
<dbReference type="HAMAP" id="MF_00105">
    <property type="entry name" value="GreA_GreB"/>
    <property type="match status" value="1"/>
</dbReference>
<dbReference type="InterPro" id="IPR023459">
    <property type="entry name" value="Tscrpt_elong_fac_GreA/B_fam"/>
</dbReference>
<evidence type="ECO:0000313" key="8">
    <source>
        <dbReference type="EMBL" id="SVA11079.1"/>
    </source>
</evidence>
<dbReference type="GO" id="GO:0070063">
    <property type="term" value="F:RNA polymerase binding"/>
    <property type="evidence" value="ECO:0007669"/>
    <property type="project" value="InterPro"/>
</dbReference>
<evidence type="ECO:0000256" key="4">
    <source>
        <dbReference type="ARBA" id="ARBA00024916"/>
    </source>
</evidence>
<dbReference type="PANTHER" id="PTHR30437">
    <property type="entry name" value="TRANSCRIPTION ELONGATION FACTOR GREA"/>
    <property type="match status" value="1"/>
</dbReference>
<name>A0A381T5R1_9ZZZZ</name>
<organism evidence="8">
    <name type="scientific">marine metagenome</name>
    <dbReference type="NCBI Taxonomy" id="408172"/>
    <lineage>
        <taxon>unclassified sequences</taxon>
        <taxon>metagenomes</taxon>
        <taxon>ecological metagenomes</taxon>
    </lineage>
</organism>
<dbReference type="InterPro" id="IPR022691">
    <property type="entry name" value="Tscrpt_elong_fac_GreA/B_N"/>
</dbReference>
<evidence type="ECO:0000259" key="6">
    <source>
        <dbReference type="Pfam" id="PF01272"/>
    </source>
</evidence>
<dbReference type="GO" id="GO:0006354">
    <property type="term" value="P:DNA-templated transcription elongation"/>
    <property type="evidence" value="ECO:0007669"/>
    <property type="project" value="TreeGrafter"/>
</dbReference>
<comment type="function">
    <text evidence="4">Necessary for efficient RNA polymerase transcription elongation past template-encoded arresting sites. The arresting sites in DNA have the property of trapping a certain fraction of elongating RNA polymerases that pass through, resulting in locked ternary complexes. Cleavage of the nascent transcript by cleavage factors such as GreA or GreB allows the resumption of elongation from the new 3'terminus. GreA releases sequences of 2 to 3 nucleotides.</text>
</comment>
<sequence>MVTDESTKLLTAVGAYTEGLKDKDKTVAAVRELNRFVKHFRGETDFLSITPSQIGTYAEEACKNGSSSEAIEGLQAVRKFLTFAFKENRTTVNLATHFRIRKPKMSASSRSDESSLYGSGQEMTPDGYEQLVSEKDSLESNRVRISETIHTAASDGDVRENAPLEAAREQQGREESRIKEIDSMLRTAIIVDASGRGTEKVRIGATIQIEDLGRKKKFKYTLVSPSEANPLEGKISDASPLGKAFIGKRVGQRASAETPKGTSNFKILNIS</sequence>
<dbReference type="InterPro" id="IPR028624">
    <property type="entry name" value="Tscrpt_elong_fac_GreA/B"/>
</dbReference>
<dbReference type="PANTHER" id="PTHR30437:SF4">
    <property type="entry name" value="TRANSCRIPTION ELONGATION FACTOR GREA"/>
    <property type="match status" value="1"/>
</dbReference>
<feature type="region of interest" description="Disordered" evidence="5">
    <location>
        <begin position="156"/>
        <end position="177"/>
    </location>
</feature>
<dbReference type="InterPro" id="IPR036805">
    <property type="entry name" value="Tscrpt_elong_fac_GreA/B_N_sf"/>
</dbReference>
<reference evidence="8" key="1">
    <citation type="submission" date="2018-05" db="EMBL/GenBank/DDBJ databases">
        <authorList>
            <person name="Lanie J.A."/>
            <person name="Ng W.-L."/>
            <person name="Kazmierczak K.M."/>
            <person name="Andrzejewski T.M."/>
            <person name="Davidsen T.M."/>
            <person name="Wayne K.J."/>
            <person name="Tettelin H."/>
            <person name="Glass J.I."/>
            <person name="Rusch D."/>
            <person name="Podicherti R."/>
            <person name="Tsui H.-C.T."/>
            <person name="Winkler M.E."/>
        </authorList>
    </citation>
    <scope>NUCLEOTIDE SEQUENCE</scope>
</reference>
<protein>
    <recommendedName>
        <fullName evidence="9">Transcript cleavage factor GreA</fullName>
    </recommendedName>
</protein>